<evidence type="ECO:0000256" key="2">
    <source>
        <dbReference type="SAM" id="MobiDB-lite"/>
    </source>
</evidence>
<gene>
    <name evidence="4" type="ORF">CUJ86_02920</name>
</gene>
<evidence type="ECO:0000256" key="1">
    <source>
        <dbReference type="ARBA" id="ARBA00022801"/>
    </source>
</evidence>
<evidence type="ECO:0000259" key="3">
    <source>
        <dbReference type="PROSITE" id="PS51831"/>
    </source>
</evidence>
<dbReference type="Proteomes" id="UP000292580">
    <property type="component" value="Unassembled WGS sequence"/>
</dbReference>
<accession>A0A483CRV3</accession>
<dbReference type="RefSeq" id="WP_130646050.1">
    <property type="nucleotide sequence ID" value="NZ_PGCL01000001.1"/>
</dbReference>
<organism evidence="4 5">
    <name type="scientific">Methanofollis fontis</name>
    <dbReference type="NCBI Taxonomy" id="2052832"/>
    <lineage>
        <taxon>Archaea</taxon>
        <taxon>Methanobacteriati</taxon>
        <taxon>Methanobacteriota</taxon>
        <taxon>Stenosarchaea group</taxon>
        <taxon>Methanomicrobia</taxon>
        <taxon>Methanomicrobiales</taxon>
        <taxon>Methanomicrobiaceae</taxon>
        <taxon>Methanofollis</taxon>
    </lineage>
</organism>
<proteinExistence type="predicted"/>
<keyword evidence="5" id="KW-1185">Reference proteome</keyword>
<sequence>MEITPEICARIAARQTAIEETYSPLATRNADARRRRPDPRRPEDPLIRPPFYRDADRILHSKGFTRYIDKTQVFFLIDNEHITHRVIHVQLVSKIGRTIGRALGLNEDLIEAIALGHDIGHVPFGHRGEECLDGLCNRHTIGRFFHNVQSVRFLDVIEDCNLTLQVLDGILCHNGEVHHRSLAPAGEVTPEGFEEKFRRLSSGEAEEIPSSTMEGCVVRFADTIAYLGRDLEDAIEVGLIDGDGDDLMAICRESFGIEHPDEINRTVVDTAIRDIINESMGVERISFSGEVSDGIRQLREFSRTHIYESPVLTSQMGKIQTMFATLFEHFLTDLERENTASPIFRDFIEAPWISPDYLQKEGEAGKVRDFVAGMTDRYFEDAFREITIPKRVKNAYR</sequence>
<dbReference type="InterPro" id="IPR026875">
    <property type="entry name" value="PHydrolase_assoc_dom"/>
</dbReference>
<dbReference type="Gene3D" id="1.10.3210.10">
    <property type="entry name" value="Hypothetical protein af1432"/>
    <property type="match status" value="1"/>
</dbReference>
<feature type="domain" description="HD" evidence="3">
    <location>
        <begin position="85"/>
        <end position="227"/>
    </location>
</feature>
<dbReference type="AlphaFoldDB" id="A0A483CRV3"/>
<dbReference type="CDD" id="cd00077">
    <property type="entry name" value="HDc"/>
    <property type="match status" value="1"/>
</dbReference>
<dbReference type="InterPro" id="IPR006674">
    <property type="entry name" value="HD_domain"/>
</dbReference>
<keyword evidence="1 4" id="KW-0378">Hydrolase</keyword>
<dbReference type="Pfam" id="PF13286">
    <property type="entry name" value="HD_assoc"/>
    <property type="match status" value="1"/>
</dbReference>
<name>A0A483CRV3_9EURY</name>
<dbReference type="PROSITE" id="PS51831">
    <property type="entry name" value="HD"/>
    <property type="match status" value="1"/>
</dbReference>
<protein>
    <submittedName>
        <fullName evidence="4">Phosphohydrolase</fullName>
    </submittedName>
</protein>
<reference evidence="4 5" key="1">
    <citation type="submission" date="2017-11" db="EMBL/GenBank/DDBJ databases">
        <title>Isolation and Characterization of Methanofollis Species from Methane Seep Offshore SW Taiwan.</title>
        <authorList>
            <person name="Teng N.-H."/>
            <person name="Lai M.-C."/>
            <person name="Chen S.-C."/>
        </authorList>
    </citation>
    <scope>NUCLEOTIDE SEQUENCE [LARGE SCALE GENOMIC DNA]</scope>
    <source>
        <strain evidence="4 5">FWC-SCC2</strain>
    </source>
</reference>
<evidence type="ECO:0000313" key="4">
    <source>
        <dbReference type="EMBL" id="TAJ45883.1"/>
    </source>
</evidence>
<dbReference type="SUPFAM" id="SSF109604">
    <property type="entry name" value="HD-domain/PDEase-like"/>
    <property type="match status" value="1"/>
</dbReference>
<feature type="compositionally biased region" description="Basic and acidic residues" evidence="2">
    <location>
        <begin position="39"/>
        <end position="49"/>
    </location>
</feature>
<feature type="region of interest" description="Disordered" evidence="2">
    <location>
        <begin position="22"/>
        <end position="49"/>
    </location>
</feature>
<dbReference type="InterPro" id="IPR003607">
    <property type="entry name" value="HD/PDEase_dom"/>
</dbReference>
<dbReference type="GO" id="GO:0016787">
    <property type="term" value="F:hydrolase activity"/>
    <property type="evidence" value="ECO:0007669"/>
    <property type="project" value="UniProtKB-KW"/>
</dbReference>
<dbReference type="Pfam" id="PF01966">
    <property type="entry name" value="HD"/>
    <property type="match status" value="1"/>
</dbReference>
<dbReference type="PANTHER" id="PTHR35795:SF1">
    <property type="entry name" value="BIS(5'-NUCLEOSYL)-TETRAPHOSPHATASE, SYMMETRICAL"/>
    <property type="match status" value="1"/>
</dbReference>
<dbReference type="EMBL" id="PGCL01000001">
    <property type="protein sequence ID" value="TAJ45883.1"/>
    <property type="molecule type" value="Genomic_DNA"/>
</dbReference>
<dbReference type="SMART" id="SM00471">
    <property type="entry name" value="HDc"/>
    <property type="match status" value="1"/>
</dbReference>
<comment type="caution">
    <text evidence="4">The sequence shown here is derived from an EMBL/GenBank/DDBJ whole genome shotgun (WGS) entry which is preliminary data.</text>
</comment>
<dbReference type="InterPro" id="IPR051094">
    <property type="entry name" value="Diverse_Catalytic_Enzymes"/>
</dbReference>
<dbReference type="PANTHER" id="PTHR35795">
    <property type="entry name" value="SLR1885 PROTEIN"/>
    <property type="match status" value="1"/>
</dbReference>
<dbReference type="OrthoDB" id="142597at2157"/>
<evidence type="ECO:0000313" key="5">
    <source>
        <dbReference type="Proteomes" id="UP000292580"/>
    </source>
</evidence>